<feature type="transmembrane region" description="Helical" evidence="1">
    <location>
        <begin position="127"/>
        <end position="151"/>
    </location>
</feature>
<evidence type="ECO:0000313" key="2">
    <source>
        <dbReference type="EMBL" id="WHX08550.1"/>
    </source>
</evidence>
<feature type="transmembrane region" description="Helical" evidence="1">
    <location>
        <begin position="295"/>
        <end position="313"/>
    </location>
</feature>
<feature type="transmembrane region" description="Helical" evidence="1">
    <location>
        <begin position="238"/>
        <end position="257"/>
    </location>
</feature>
<organism evidence="2 3">
    <name type="scientific">Phocaeicola dorei</name>
    <dbReference type="NCBI Taxonomy" id="357276"/>
    <lineage>
        <taxon>Bacteria</taxon>
        <taxon>Pseudomonadati</taxon>
        <taxon>Bacteroidota</taxon>
        <taxon>Bacteroidia</taxon>
        <taxon>Bacteroidales</taxon>
        <taxon>Bacteroidaceae</taxon>
        <taxon>Phocaeicola</taxon>
    </lineage>
</organism>
<dbReference type="Pfam" id="PF14897">
    <property type="entry name" value="EpsG"/>
    <property type="match status" value="1"/>
</dbReference>
<reference evidence="2" key="1">
    <citation type="journal article" date="2023" name="Nat. Commun.">
        <title>Identification of a novel Human Milk Oligosaccharides utilization cluster in the infant gut commensal Bacteroides dorei.</title>
        <authorList>
            <person name="Kijner S."/>
            <person name="Ennis D."/>
            <person name="Shmorak S."/>
            <person name="Florentin A."/>
            <person name="Yassour M."/>
        </authorList>
    </citation>
    <scope>NUCLEOTIDE SEQUENCE</scope>
    <source>
        <strain evidence="2">2</strain>
    </source>
</reference>
<dbReference type="Proteomes" id="UP001177934">
    <property type="component" value="Chromosome"/>
</dbReference>
<feature type="transmembrane region" description="Helical" evidence="1">
    <location>
        <begin position="98"/>
        <end position="115"/>
    </location>
</feature>
<dbReference type="EMBL" id="CP126056">
    <property type="protein sequence ID" value="WHX08550.1"/>
    <property type="molecule type" value="Genomic_DNA"/>
</dbReference>
<dbReference type="AlphaFoldDB" id="A0AA95HS61"/>
<feature type="transmembrane region" description="Helical" evidence="1">
    <location>
        <begin position="320"/>
        <end position="338"/>
    </location>
</feature>
<keyword evidence="1" id="KW-0812">Transmembrane</keyword>
<feature type="transmembrane region" description="Helical" evidence="1">
    <location>
        <begin position="6"/>
        <end position="23"/>
    </location>
</feature>
<keyword evidence="1" id="KW-1133">Transmembrane helix</keyword>
<dbReference type="RefSeq" id="WP_118038016.1">
    <property type="nucleotide sequence ID" value="NZ_CAXSLT010000003.1"/>
</dbReference>
<sequence length="361" mass="42180">MYFYYIVLSFVFWVYLYTYSAHLKNAKSTYIFVLFLFFILVSGIRAPSVGGDLNHYLPSYESFGKQSWEDLFTFRTKYGYVFAILCKIAYTIDSSRQSFLFVTSIFSLIFVADFIKKYSPIPWLSIYIYVTMAFYTNTFNSVRSSIALGVGLYMMKYIINRNFIKFFICYVIALEIHQTFFPFILLYPLFAKQISVRYILICISISFLISQASTYVSFISVLAFVYDSGSYLDTGDSYTGGYSLFFLLSAMSLGFYIINRRKMTKELQLFIHCLIMASCIQAFATYYTVLTRVSMFFYITLIVLFPITLLNIGHARLRKLGYTITVILFFVYFQKFVMTPLSDYGDSNSQRTLPYKTYFVK</sequence>
<gene>
    <name evidence="2" type="ORF">QNN11_13620</name>
</gene>
<feature type="transmembrane region" description="Helical" evidence="1">
    <location>
        <begin position="30"/>
        <end position="48"/>
    </location>
</feature>
<feature type="transmembrane region" description="Helical" evidence="1">
    <location>
        <begin position="198"/>
        <end position="226"/>
    </location>
</feature>
<accession>A0AA95HS61</accession>
<feature type="transmembrane region" description="Helical" evidence="1">
    <location>
        <begin position="163"/>
        <end position="186"/>
    </location>
</feature>
<name>A0AA95HS61_9BACT</name>
<evidence type="ECO:0000256" key="1">
    <source>
        <dbReference type="SAM" id="Phobius"/>
    </source>
</evidence>
<dbReference type="InterPro" id="IPR049458">
    <property type="entry name" value="EpsG-like"/>
</dbReference>
<evidence type="ECO:0000313" key="3">
    <source>
        <dbReference type="Proteomes" id="UP001177934"/>
    </source>
</evidence>
<protein>
    <submittedName>
        <fullName evidence="2">EpsG family protein</fullName>
    </submittedName>
</protein>
<proteinExistence type="predicted"/>
<feature type="transmembrane region" description="Helical" evidence="1">
    <location>
        <begin position="269"/>
        <end position="289"/>
    </location>
</feature>
<keyword evidence="1" id="KW-0472">Membrane</keyword>